<protein>
    <recommendedName>
        <fullName evidence="7">peptidoglycan glycosyltransferase</fullName>
        <ecNumber evidence="7">2.4.99.28</ecNumber>
    </recommendedName>
</protein>
<keyword evidence="5" id="KW-0808">Transferase</keyword>
<dbReference type="Gene3D" id="3.40.710.10">
    <property type="entry name" value="DD-peptidase/beta-lactamase superfamily"/>
    <property type="match status" value="1"/>
</dbReference>
<evidence type="ECO:0000313" key="13">
    <source>
        <dbReference type="Proteomes" id="UP000199600"/>
    </source>
</evidence>
<evidence type="ECO:0000256" key="10">
    <source>
        <dbReference type="SAM" id="Phobius"/>
    </source>
</evidence>
<comment type="pathway">
    <text evidence="1">Cell wall biogenesis; peptidoglycan biosynthesis.</text>
</comment>
<evidence type="ECO:0000313" key="12">
    <source>
        <dbReference type="EMBL" id="SBT11232.1"/>
    </source>
</evidence>
<evidence type="ECO:0000256" key="2">
    <source>
        <dbReference type="ARBA" id="ARBA00022645"/>
    </source>
</evidence>
<name>A0A1A8Y2K5_9RHOO</name>
<feature type="compositionally biased region" description="Basic and acidic residues" evidence="9">
    <location>
        <begin position="1033"/>
        <end position="1042"/>
    </location>
</feature>
<evidence type="ECO:0000259" key="11">
    <source>
        <dbReference type="Pfam" id="PF00912"/>
    </source>
</evidence>
<evidence type="ECO:0000256" key="3">
    <source>
        <dbReference type="ARBA" id="ARBA00022670"/>
    </source>
</evidence>
<dbReference type="SUPFAM" id="SSF53955">
    <property type="entry name" value="Lysozyme-like"/>
    <property type="match status" value="1"/>
</dbReference>
<dbReference type="InterPro" id="IPR036950">
    <property type="entry name" value="PBP_transglycosylase"/>
</dbReference>
<dbReference type="Pfam" id="PF00912">
    <property type="entry name" value="Transgly"/>
    <property type="match status" value="1"/>
</dbReference>
<reference evidence="12 13" key="1">
    <citation type="submission" date="2016-06" db="EMBL/GenBank/DDBJ databases">
        <authorList>
            <person name="Kjaerup R.B."/>
            <person name="Dalgaard T.S."/>
            <person name="Juul-Madsen H.R."/>
        </authorList>
    </citation>
    <scope>NUCLEOTIDE SEQUENCE [LARGE SCALE GENOMIC DNA]</scope>
    <source>
        <strain evidence="12">2</strain>
    </source>
</reference>
<keyword evidence="10" id="KW-0472">Membrane</keyword>
<dbReference type="PANTHER" id="PTHR32282:SF24">
    <property type="entry name" value="GLYCOSYL TRANSFERASE FAMILY 51 DOMAIN-CONTAINING PROTEIN"/>
    <property type="match status" value="1"/>
</dbReference>
<dbReference type="Gene3D" id="1.10.3810.10">
    <property type="entry name" value="Biosynthetic peptidoglycan transglycosylase-like"/>
    <property type="match status" value="1"/>
</dbReference>
<dbReference type="InterPro" id="IPR050396">
    <property type="entry name" value="Glycosyltr_51/Transpeptidase"/>
</dbReference>
<keyword evidence="3" id="KW-0378">Hydrolase</keyword>
<evidence type="ECO:0000256" key="1">
    <source>
        <dbReference type="ARBA" id="ARBA00004752"/>
    </source>
</evidence>
<dbReference type="EC" id="2.4.99.28" evidence="7"/>
<keyword evidence="6" id="KW-0511">Multifunctional enzyme</keyword>
<sequence>MEGESFLTSTTIRKKRKRRVIFWTATALVSALAIGTAVWLEARDSFLQAHYFSEFARGIDWQVQDGPDSDLWLPTSGPYSARLGYTQMKEIVPRLVAAGYDVKAQARQSDEFRSITGRGYYPIYREKTQAGLTLLDRNGKPIYDSRYPERQYASFEAIPPVLVDALLYVENRDLLDPEHSRRNPAVDWGRLSRAALGQTMRALDLEGGRAGGSTLATQIEKFRHSPGGRTRDADDKLRQMVSASLRAYQGGEETLAARKRIVLDYLNSVPLAGVAGYGEVIGLGDGLWAWYGRDFETANRLLSDPNSDPAARAEVFREALSLIVAQRRPSGLLLNSTQRLDSLTDSYLRLLSNDGGIPEALRDAALHTRLAPARRVSSGEAVSFVERKAVNDVRGTLGELLGVEDLYALDRFDLEARTTLDAEAQSGVTSFLGRLAETDYLRCAGFKAHRMLDRGDPAGVNYSFTLYEKAPLGNVLRVQADNLNQPLDINAGTKLDLGSSAKFRTLISYLNVIADLHQRYAELDTEGLDGVATKPSDRLSVWAISYLRGSKDRSLTPMLEAAMERRYSASPSETFFTGGGVHRFSNFKHEEDDKNPSVAEALEQSVNLAFIRIMRDIVHYYAYEAVDAPARALRESDENGGKEARQDFLNRFAEREGIGFLRTFWHKYRDVAPGERLDVLADSVPARQSTLAAVFLGVQPESDFDTFLAFMRQRLGSRAGTDAGLRRLYDNHATRNYDLSDQGYLARIHPLELWLVRHLHRYPNASLHDVVADSVDERREASRWLFASRFKHAQQVRIDIIVEVTAFESIAAEWRRLGYPFEHLVPSLATSIGSSADRPAALAELMGVVVNDGIRRPTVRIDQIRLAAETPFETRLERRYEPGARVLPAEIAQVARRALLRVVDSGTARRAKGAYLDDDDKPIPVGGKTGTGDHRYQVVGADGTVISSRVMNRAATFAFYIGERFYGVVTAFVPGAKAANYDFTSSLPVKILKELQPALQPLITGKAVAPGRCDETPQRLVESKQAEPAPKSRSKETDKTGD</sequence>
<keyword evidence="3" id="KW-0645">Protease</keyword>
<keyword evidence="13" id="KW-1185">Reference proteome</keyword>
<dbReference type="SUPFAM" id="SSF56601">
    <property type="entry name" value="beta-lactamase/transpeptidase-like"/>
    <property type="match status" value="2"/>
</dbReference>
<accession>A0A1A8Y2K5</accession>
<evidence type="ECO:0000256" key="6">
    <source>
        <dbReference type="ARBA" id="ARBA00023268"/>
    </source>
</evidence>
<keyword evidence="2" id="KW-0121">Carboxypeptidase</keyword>
<dbReference type="GO" id="GO:0009252">
    <property type="term" value="P:peptidoglycan biosynthetic process"/>
    <property type="evidence" value="ECO:0007669"/>
    <property type="project" value="TreeGrafter"/>
</dbReference>
<dbReference type="InterPro" id="IPR012338">
    <property type="entry name" value="Beta-lactam/transpept-like"/>
</dbReference>
<dbReference type="GO" id="GO:0030288">
    <property type="term" value="C:outer membrane-bounded periplasmic space"/>
    <property type="evidence" value="ECO:0007669"/>
    <property type="project" value="TreeGrafter"/>
</dbReference>
<organism evidence="12 13">
    <name type="scientific">Candidatus Propionivibrio aalborgensis</name>
    <dbReference type="NCBI Taxonomy" id="1860101"/>
    <lineage>
        <taxon>Bacteria</taxon>
        <taxon>Pseudomonadati</taxon>
        <taxon>Pseudomonadota</taxon>
        <taxon>Betaproteobacteria</taxon>
        <taxon>Rhodocyclales</taxon>
        <taxon>Rhodocyclaceae</taxon>
        <taxon>Propionivibrio</taxon>
    </lineage>
</organism>
<dbReference type="AlphaFoldDB" id="A0A1A8Y2K5"/>
<gene>
    <name evidence="12" type="ORF">PROAA_960002</name>
</gene>
<keyword evidence="10" id="KW-0812">Transmembrane</keyword>
<feature type="transmembrane region" description="Helical" evidence="10">
    <location>
        <begin position="20"/>
        <end position="40"/>
    </location>
</feature>
<comment type="catalytic activity">
    <reaction evidence="8">
        <text>[GlcNAc-(1-&gt;4)-Mur2Ac(oyl-L-Ala-gamma-D-Glu-L-Lys-D-Ala-D-Ala)](n)-di-trans,octa-cis-undecaprenyl diphosphate + beta-D-GlcNAc-(1-&gt;4)-Mur2Ac(oyl-L-Ala-gamma-D-Glu-L-Lys-D-Ala-D-Ala)-di-trans,octa-cis-undecaprenyl diphosphate = [GlcNAc-(1-&gt;4)-Mur2Ac(oyl-L-Ala-gamma-D-Glu-L-Lys-D-Ala-D-Ala)](n+1)-di-trans,octa-cis-undecaprenyl diphosphate + di-trans,octa-cis-undecaprenyl diphosphate + H(+)</text>
        <dbReference type="Rhea" id="RHEA:23708"/>
        <dbReference type="Rhea" id="RHEA-COMP:9602"/>
        <dbReference type="Rhea" id="RHEA-COMP:9603"/>
        <dbReference type="ChEBI" id="CHEBI:15378"/>
        <dbReference type="ChEBI" id="CHEBI:58405"/>
        <dbReference type="ChEBI" id="CHEBI:60033"/>
        <dbReference type="ChEBI" id="CHEBI:78435"/>
        <dbReference type="EC" id="2.4.99.28"/>
    </reaction>
</comment>
<dbReference type="InterPro" id="IPR023346">
    <property type="entry name" value="Lysozyme-like_dom_sf"/>
</dbReference>
<feature type="region of interest" description="Disordered" evidence="9">
    <location>
        <begin position="1008"/>
        <end position="1042"/>
    </location>
</feature>
<feature type="compositionally biased region" description="Basic and acidic residues" evidence="9">
    <location>
        <begin position="1012"/>
        <end position="1025"/>
    </location>
</feature>
<keyword evidence="10" id="KW-1133">Transmembrane helix</keyword>
<dbReference type="RefSeq" id="WP_186412771.1">
    <property type="nucleotide sequence ID" value="NZ_FLQY01000402.1"/>
</dbReference>
<dbReference type="GO" id="GO:0006508">
    <property type="term" value="P:proteolysis"/>
    <property type="evidence" value="ECO:0007669"/>
    <property type="project" value="UniProtKB-KW"/>
</dbReference>
<dbReference type="EMBL" id="FLQY01000402">
    <property type="protein sequence ID" value="SBT11232.1"/>
    <property type="molecule type" value="Genomic_DNA"/>
</dbReference>
<feature type="domain" description="Glycosyl transferase family 51" evidence="11">
    <location>
        <begin position="141"/>
        <end position="297"/>
    </location>
</feature>
<dbReference type="Proteomes" id="UP000199600">
    <property type="component" value="Unassembled WGS sequence"/>
</dbReference>
<evidence type="ECO:0000256" key="4">
    <source>
        <dbReference type="ARBA" id="ARBA00022676"/>
    </source>
</evidence>
<dbReference type="InterPro" id="IPR001264">
    <property type="entry name" value="Glyco_trans_51"/>
</dbReference>
<evidence type="ECO:0000256" key="5">
    <source>
        <dbReference type="ARBA" id="ARBA00022679"/>
    </source>
</evidence>
<keyword evidence="4" id="KW-0328">Glycosyltransferase</keyword>
<dbReference type="GO" id="GO:0004180">
    <property type="term" value="F:carboxypeptidase activity"/>
    <property type="evidence" value="ECO:0007669"/>
    <property type="project" value="UniProtKB-KW"/>
</dbReference>
<dbReference type="GO" id="GO:0008955">
    <property type="term" value="F:peptidoglycan glycosyltransferase activity"/>
    <property type="evidence" value="ECO:0007669"/>
    <property type="project" value="UniProtKB-EC"/>
</dbReference>
<evidence type="ECO:0000256" key="9">
    <source>
        <dbReference type="SAM" id="MobiDB-lite"/>
    </source>
</evidence>
<dbReference type="PANTHER" id="PTHR32282">
    <property type="entry name" value="BINDING PROTEIN TRANSPEPTIDASE, PUTATIVE-RELATED"/>
    <property type="match status" value="1"/>
</dbReference>
<evidence type="ECO:0000256" key="8">
    <source>
        <dbReference type="ARBA" id="ARBA00049902"/>
    </source>
</evidence>
<proteinExistence type="predicted"/>
<evidence type="ECO:0000256" key="7">
    <source>
        <dbReference type="ARBA" id="ARBA00044770"/>
    </source>
</evidence>